<reference evidence="3" key="1">
    <citation type="journal article" date="2021" name="PeerJ">
        <title>Extensive microbial diversity within the chicken gut microbiome revealed by metagenomics and culture.</title>
        <authorList>
            <person name="Gilroy R."/>
            <person name="Ravi A."/>
            <person name="Getino M."/>
            <person name="Pursley I."/>
            <person name="Horton D.L."/>
            <person name="Alikhan N.F."/>
            <person name="Baker D."/>
            <person name="Gharbi K."/>
            <person name="Hall N."/>
            <person name="Watson M."/>
            <person name="Adriaenssens E.M."/>
            <person name="Foster-Nyarko E."/>
            <person name="Jarju S."/>
            <person name="Secka A."/>
            <person name="Antonio M."/>
            <person name="Oren A."/>
            <person name="Chaudhuri R.R."/>
            <person name="La Ragione R."/>
            <person name="Hildebrand F."/>
            <person name="Pallen M.J."/>
        </authorList>
    </citation>
    <scope>NUCLEOTIDE SEQUENCE</scope>
    <source>
        <strain evidence="3">CHK179-7159</strain>
    </source>
</reference>
<feature type="region of interest" description="Disordered" evidence="1">
    <location>
        <begin position="253"/>
        <end position="304"/>
    </location>
</feature>
<dbReference type="Proteomes" id="UP000886858">
    <property type="component" value="Unassembled WGS sequence"/>
</dbReference>
<reference evidence="3" key="2">
    <citation type="submission" date="2021-04" db="EMBL/GenBank/DDBJ databases">
        <authorList>
            <person name="Gilroy R."/>
        </authorList>
    </citation>
    <scope>NUCLEOTIDE SEQUENCE</scope>
    <source>
        <strain evidence="3">CHK179-7159</strain>
    </source>
</reference>
<accession>A0A9D2I5K7</accession>
<feature type="transmembrane region" description="Helical" evidence="2">
    <location>
        <begin position="21"/>
        <end position="39"/>
    </location>
</feature>
<keyword evidence="2" id="KW-1133">Transmembrane helix</keyword>
<dbReference type="PANTHER" id="PTHR40076:SF1">
    <property type="entry name" value="MEMBRANE PROTEIN"/>
    <property type="match status" value="1"/>
</dbReference>
<organism evidence="3 4">
    <name type="scientific">Candidatus Eisenbergiella merdipullorum</name>
    <dbReference type="NCBI Taxonomy" id="2838553"/>
    <lineage>
        <taxon>Bacteria</taxon>
        <taxon>Bacillati</taxon>
        <taxon>Bacillota</taxon>
        <taxon>Clostridia</taxon>
        <taxon>Lachnospirales</taxon>
        <taxon>Lachnospiraceae</taxon>
        <taxon>Eisenbergiella</taxon>
    </lineage>
</organism>
<dbReference type="InterPro" id="IPR010380">
    <property type="entry name" value="DUF975"/>
</dbReference>
<evidence type="ECO:0000256" key="2">
    <source>
        <dbReference type="SAM" id="Phobius"/>
    </source>
</evidence>
<feature type="transmembrane region" description="Helical" evidence="2">
    <location>
        <begin position="115"/>
        <end position="135"/>
    </location>
</feature>
<dbReference type="AlphaFoldDB" id="A0A9D2I5K7"/>
<keyword evidence="2" id="KW-0812">Transmembrane</keyword>
<name>A0A9D2I5K7_9FIRM</name>
<sequence>MDRIQLKTDAKDAMRTANPHPVLVALIYTVIVAAVQMIISTFSGFSSMLTSIFGGDSASIFILGMLLPTLLTSIVASFVVAFLELGFVGYTLRVINRQPAGISDLFAYARLFLKAWGLSFMIGLFVGLWSLLFWIPGIIASYRYSQAYYILAENPEKGIMDCIRESKSMMIGHKMDKFILDLSFIPWYLLTIVTCGIASIYVTPYTSVTNAAFYNMLRYGRSSQSYGQNQGYGQNWQQGGYQQGYDPNWQQNGYNQNGWQQGYDPNAQQGGYNQGGWQQQGYDPNAQQNGWQQQNNGADGNQNG</sequence>
<keyword evidence="2" id="KW-0472">Membrane</keyword>
<evidence type="ECO:0000256" key="1">
    <source>
        <dbReference type="SAM" id="MobiDB-lite"/>
    </source>
</evidence>
<comment type="caution">
    <text evidence="3">The sequence shown here is derived from an EMBL/GenBank/DDBJ whole genome shotgun (WGS) entry which is preliminary data.</text>
</comment>
<protein>
    <submittedName>
        <fullName evidence="3">DUF975 family protein</fullName>
    </submittedName>
</protein>
<proteinExistence type="predicted"/>
<dbReference type="Pfam" id="PF06161">
    <property type="entry name" value="DUF975"/>
    <property type="match status" value="1"/>
</dbReference>
<feature type="transmembrane region" description="Helical" evidence="2">
    <location>
        <begin position="178"/>
        <end position="202"/>
    </location>
</feature>
<evidence type="ECO:0000313" key="3">
    <source>
        <dbReference type="EMBL" id="HJA92755.1"/>
    </source>
</evidence>
<dbReference type="EMBL" id="DWYY01000067">
    <property type="protein sequence ID" value="HJA92755.1"/>
    <property type="molecule type" value="Genomic_DNA"/>
</dbReference>
<dbReference type="PANTHER" id="PTHR40076">
    <property type="entry name" value="MEMBRANE PROTEIN-RELATED"/>
    <property type="match status" value="1"/>
</dbReference>
<gene>
    <name evidence="3" type="ORF">H9717_06515</name>
</gene>
<evidence type="ECO:0000313" key="4">
    <source>
        <dbReference type="Proteomes" id="UP000886858"/>
    </source>
</evidence>